<proteinExistence type="predicted"/>
<organism evidence="3 4">
    <name type="scientific">Acetanaerobacterium elongatum</name>
    <dbReference type="NCBI Taxonomy" id="258515"/>
    <lineage>
        <taxon>Bacteria</taxon>
        <taxon>Bacillati</taxon>
        <taxon>Bacillota</taxon>
        <taxon>Clostridia</taxon>
        <taxon>Eubacteriales</taxon>
        <taxon>Oscillospiraceae</taxon>
        <taxon>Acetanaerobacterium</taxon>
    </lineage>
</organism>
<evidence type="ECO:0000313" key="3">
    <source>
        <dbReference type="EMBL" id="SDO05360.1"/>
    </source>
</evidence>
<name>A0A1H0GER1_9FIRM</name>
<feature type="compositionally biased region" description="Polar residues" evidence="1">
    <location>
        <begin position="502"/>
        <end position="511"/>
    </location>
</feature>
<feature type="chain" id="PRO_5039486395" evidence="2">
    <location>
        <begin position="24"/>
        <end position="628"/>
    </location>
</feature>
<keyword evidence="4" id="KW-1185">Reference proteome</keyword>
<gene>
    <name evidence="3" type="ORF">SAMN05192585_1508</name>
</gene>
<protein>
    <submittedName>
        <fullName evidence="3">Uncharacterized protein</fullName>
    </submittedName>
</protein>
<accession>A0A1H0GER1</accession>
<sequence length="628" mass="69851">MCKKILAGLLAALCLCSCGNSISNQHGTQNATISSEAYKTSSATESSSNTEIQKSTAFGPTIRWGDVADVLKQFDDHNGGKNNYRDYFMTIQLELNGKLSKALPLSGINLGPEFLTELQKRDPVPECPQLPADEAKITLAVTDAGVTYWYLLYENGMVFTEQNGKAYYLGSTYLTEHLFAAQLSVFIRAALNTVTAEQAGAPELPPLDLNGAPIGDGSAHKTDFKPEEYDIAIVEVEKGTLSTPVLIRDAANKAKILDYLNKKPTWSTNKPREERDGPVIRLFNQTECFNYCYLRFDDILDYQNGEANRAPYDLSECLQMSVAYELVCILEDKETIDSGNEFFENLNDAFGPDVQWGEYADPLKQYADHDGRKNNYDDYIMTIQLEINGKVSKALSLADIPVGSDFLTELQQRDPVKERPLPPKGRTKVTLTVTDAGVTCRYILYEGGRMYTVQHGKVYYLGKSSWTRVEFRDKLNIFRVAALEAATAKQGGAPKLPAFDPNSETSSNGEASSVVHKTDFTPEEYDIVILLRDAGYLSVPILVKDIKAKEKIINYLNKTTQVTKKELLMGDGGLDIRVFNQSGCFNYEVAGDRLDDYQNGERYTAPDGLSDCIDEALINELVRILEDK</sequence>
<evidence type="ECO:0000256" key="1">
    <source>
        <dbReference type="SAM" id="MobiDB-lite"/>
    </source>
</evidence>
<feature type="signal peptide" evidence="2">
    <location>
        <begin position="1"/>
        <end position="23"/>
    </location>
</feature>
<keyword evidence="2" id="KW-0732">Signal</keyword>
<evidence type="ECO:0000256" key="2">
    <source>
        <dbReference type="SAM" id="SignalP"/>
    </source>
</evidence>
<dbReference type="Proteomes" id="UP000199182">
    <property type="component" value="Unassembled WGS sequence"/>
</dbReference>
<dbReference type="EMBL" id="FNID01000050">
    <property type="protein sequence ID" value="SDO05360.1"/>
    <property type="molecule type" value="Genomic_DNA"/>
</dbReference>
<evidence type="ECO:0000313" key="4">
    <source>
        <dbReference type="Proteomes" id="UP000199182"/>
    </source>
</evidence>
<reference evidence="3 4" key="1">
    <citation type="submission" date="2016-10" db="EMBL/GenBank/DDBJ databases">
        <authorList>
            <person name="de Groot N.N."/>
        </authorList>
    </citation>
    <scope>NUCLEOTIDE SEQUENCE [LARGE SCALE GENOMIC DNA]</scope>
    <source>
        <strain evidence="3 4">CGMCC 1.5012</strain>
    </source>
</reference>
<dbReference type="RefSeq" id="WP_092643349.1">
    <property type="nucleotide sequence ID" value="NZ_FNID01000050.1"/>
</dbReference>
<dbReference type="AlphaFoldDB" id="A0A1H0GER1"/>
<feature type="region of interest" description="Disordered" evidence="1">
    <location>
        <begin position="493"/>
        <end position="514"/>
    </location>
</feature>